<evidence type="ECO:0000313" key="2">
    <source>
        <dbReference type="Proteomes" id="UP000314294"/>
    </source>
</evidence>
<protein>
    <submittedName>
        <fullName evidence="1">Uncharacterized protein</fullName>
    </submittedName>
</protein>
<dbReference type="AlphaFoldDB" id="A0A4Z2HGF0"/>
<proteinExistence type="predicted"/>
<organism evidence="1 2">
    <name type="scientific">Liparis tanakae</name>
    <name type="common">Tanaka's snailfish</name>
    <dbReference type="NCBI Taxonomy" id="230148"/>
    <lineage>
        <taxon>Eukaryota</taxon>
        <taxon>Metazoa</taxon>
        <taxon>Chordata</taxon>
        <taxon>Craniata</taxon>
        <taxon>Vertebrata</taxon>
        <taxon>Euteleostomi</taxon>
        <taxon>Actinopterygii</taxon>
        <taxon>Neopterygii</taxon>
        <taxon>Teleostei</taxon>
        <taxon>Neoteleostei</taxon>
        <taxon>Acanthomorphata</taxon>
        <taxon>Eupercaria</taxon>
        <taxon>Perciformes</taxon>
        <taxon>Cottioidei</taxon>
        <taxon>Cottales</taxon>
        <taxon>Liparidae</taxon>
        <taxon>Liparis</taxon>
    </lineage>
</organism>
<evidence type="ECO:0000313" key="1">
    <source>
        <dbReference type="EMBL" id="TNN64681.1"/>
    </source>
</evidence>
<sequence>MTKGKRKRNVALHDLVHDLSVGALVRVGGCDLGYHRAHCAVFLHENLKVISGENRGIVVDIQDCHLDVDGGSLRGNASVNGIGRQLIERHALTVQAAYSSDNARRRFNGKVSISVLAILEGVLNAAVGVCVPCYSSRASVDAELWDIVLEEVRDSSILPDVVVCGTDHNDGASRRSILIHANRVVGALENRPMSVGIRDVDVHLTGVVERAV</sequence>
<gene>
    <name evidence="1" type="ORF">EYF80_025088</name>
</gene>
<reference evidence="1 2" key="1">
    <citation type="submission" date="2019-03" db="EMBL/GenBank/DDBJ databases">
        <title>First draft genome of Liparis tanakae, snailfish: a comprehensive survey of snailfish specific genes.</title>
        <authorList>
            <person name="Kim W."/>
            <person name="Song I."/>
            <person name="Jeong J.-H."/>
            <person name="Kim D."/>
            <person name="Kim S."/>
            <person name="Ryu S."/>
            <person name="Song J.Y."/>
            <person name="Lee S.K."/>
        </authorList>
    </citation>
    <scope>NUCLEOTIDE SEQUENCE [LARGE SCALE GENOMIC DNA]</scope>
    <source>
        <tissue evidence="1">Muscle</tissue>
    </source>
</reference>
<keyword evidence="2" id="KW-1185">Reference proteome</keyword>
<comment type="caution">
    <text evidence="1">The sequence shown here is derived from an EMBL/GenBank/DDBJ whole genome shotgun (WGS) entry which is preliminary data.</text>
</comment>
<accession>A0A4Z2HGF0</accession>
<dbReference type="EMBL" id="SRLO01000248">
    <property type="protein sequence ID" value="TNN64681.1"/>
    <property type="molecule type" value="Genomic_DNA"/>
</dbReference>
<name>A0A4Z2HGF0_9TELE</name>
<dbReference type="Proteomes" id="UP000314294">
    <property type="component" value="Unassembled WGS sequence"/>
</dbReference>